<organism evidence="2 3">
    <name type="scientific">Pedobacter vanadiisoli</name>
    <dbReference type="NCBI Taxonomy" id="1761975"/>
    <lineage>
        <taxon>Bacteria</taxon>
        <taxon>Pseudomonadati</taxon>
        <taxon>Bacteroidota</taxon>
        <taxon>Sphingobacteriia</taxon>
        <taxon>Sphingobacteriales</taxon>
        <taxon>Sphingobacteriaceae</taxon>
        <taxon>Pedobacter</taxon>
    </lineage>
</organism>
<dbReference type="GO" id="GO:0016757">
    <property type="term" value="F:glycosyltransferase activity"/>
    <property type="evidence" value="ECO:0007669"/>
    <property type="project" value="UniProtKB-KW"/>
</dbReference>
<dbReference type="PANTHER" id="PTHR45947:SF3">
    <property type="entry name" value="SULFOQUINOVOSYL TRANSFERASE SQD2"/>
    <property type="match status" value="1"/>
</dbReference>
<evidence type="ECO:0000259" key="1">
    <source>
        <dbReference type="Pfam" id="PF00534"/>
    </source>
</evidence>
<dbReference type="CDD" id="cd03801">
    <property type="entry name" value="GT4_PimA-like"/>
    <property type="match status" value="1"/>
</dbReference>
<keyword evidence="3" id="KW-1185">Reference proteome</keyword>
<feature type="domain" description="Glycosyl transferase family 1" evidence="1">
    <location>
        <begin position="237"/>
        <end position="385"/>
    </location>
</feature>
<name>A0ABW5MIJ3_9SPHI</name>
<gene>
    <name evidence="2" type="ORF">ACFSR6_07135</name>
</gene>
<evidence type="ECO:0000313" key="3">
    <source>
        <dbReference type="Proteomes" id="UP001597461"/>
    </source>
</evidence>
<dbReference type="InterPro" id="IPR001296">
    <property type="entry name" value="Glyco_trans_1"/>
</dbReference>
<dbReference type="SUPFAM" id="SSF53756">
    <property type="entry name" value="UDP-Glycosyltransferase/glycogen phosphorylase"/>
    <property type="match status" value="1"/>
</dbReference>
<dbReference type="Gene3D" id="3.40.50.2000">
    <property type="entry name" value="Glycogen Phosphorylase B"/>
    <property type="match status" value="2"/>
</dbReference>
<dbReference type="Proteomes" id="UP001597461">
    <property type="component" value="Unassembled WGS sequence"/>
</dbReference>
<proteinExistence type="predicted"/>
<protein>
    <submittedName>
        <fullName evidence="2">Glycosyltransferase family 4 protein</fullName>
        <ecNumber evidence="2">2.4.-.-</ecNumber>
    </submittedName>
</protein>
<dbReference type="EMBL" id="JBHULL010000007">
    <property type="protein sequence ID" value="MFD2582255.1"/>
    <property type="molecule type" value="Genomic_DNA"/>
</dbReference>
<dbReference type="EC" id="2.4.-.-" evidence="2"/>
<comment type="caution">
    <text evidence="2">The sequence shown here is derived from an EMBL/GenBank/DDBJ whole genome shotgun (WGS) entry which is preliminary data.</text>
</comment>
<evidence type="ECO:0000313" key="2">
    <source>
        <dbReference type="EMBL" id="MFD2582255.1"/>
    </source>
</evidence>
<dbReference type="Pfam" id="PF00534">
    <property type="entry name" value="Glycos_transf_1"/>
    <property type="match status" value="1"/>
</dbReference>
<keyword evidence="2" id="KW-0328">Glycosyltransferase</keyword>
<dbReference type="InterPro" id="IPR050194">
    <property type="entry name" value="Glycosyltransferase_grp1"/>
</dbReference>
<keyword evidence="2" id="KW-0808">Transferase</keyword>
<accession>A0ABW5MIJ3</accession>
<dbReference type="PANTHER" id="PTHR45947">
    <property type="entry name" value="SULFOQUINOVOSYL TRANSFERASE SQD2"/>
    <property type="match status" value="1"/>
</dbReference>
<reference evidence="3" key="1">
    <citation type="journal article" date="2019" name="Int. J. Syst. Evol. Microbiol.">
        <title>The Global Catalogue of Microorganisms (GCM) 10K type strain sequencing project: providing services to taxonomists for standard genome sequencing and annotation.</title>
        <authorList>
            <consortium name="The Broad Institute Genomics Platform"/>
            <consortium name="The Broad Institute Genome Sequencing Center for Infectious Disease"/>
            <person name="Wu L."/>
            <person name="Ma J."/>
        </authorList>
    </citation>
    <scope>NUCLEOTIDE SEQUENCE [LARGE SCALE GENOMIC DNA]</scope>
    <source>
        <strain evidence="3">KCTC 42866</strain>
    </source>
</reference>
<dbReference type="RefSeq" id="WP_379076879.1">
    <property type="nucleotide sequence ID" value="NZ_JBHULL010000007.1"/>
</dbReference>
<sequence>MPPKVSVIHPGTQHAPNLAKVLGELNLLLYFVTSVGWTSESLFILLLKHFSTSLYKKLFNRVLNIEKHKLVTYPFAELRFHLTQKHRDHDEIERYIFKRNFFFQNAVEKKIIEGSDVLIGFDTSSWIIAERAKKAHKKFILDQTIGHPSSKYNLFTQLNNKYAQWHSNTDLSPKPEGLLQLEAAEHAMADAIVVPSHFVKETLISNGVSMAKIHVNPFGIDQDIFIDLDRRDYQAQTLKFLFVGTINVRKGILDLLQVWEELKLKNAELVLAGANQIPIIVDVAFANPTIKFLGRIEKNRLPEIYNDAHVFVFPSYFEGLAQVQLEALSCGLPVIGSTNSGAKDIVVDGYNGFVIEPGDLDALKKSINFFIQNREKLTQMSKNARGSATGFSWENYGKRWKTIIEKVMQS</sequence>